<keyword evidence="3" id="KW-1185">Reference proteome</keyword>
<dbReference type="EMBL" id="JASCZI010182271">
    <property type="protein sequence ID" value="MED6187512.1"/>
    <property type="molecule type" value="Genomic_DNA"/>
</dbReference>
<evidence type="ECO:0000313" key="3">
    <source>
        <dbReference type="Proteomes" id="UP001341840"/>
    </source>
</evidence>
<gene>
    <name evidence="2" type="ORF">PIB30_077119</name>
</gene>
<proteinExistence type="predicted"/>
<evidence type="ECO:0000313" key="2">
    <source>
        <dbReference type="EMBL" id="MED6187512.1"/>
    </source>
</evidence>
<reference evidence="2 3" key="1">
    <citation type="journal article" date="2023" name="Plants (Basel)">
        <title>Bridging the Gap: Combining Genomics and Transcriptomics Approaches to Understand Stylosanthes scabra, an Orphan Legume from the Brazilian Caatinga.</title>
        <authorList>
            <person name="Ferreira-Neto J.R.C."/>
            <person name="da Silva M.D."/>
            <person name="Binneck E."/>
            <person name="de Melo N.F."/>
            <person name="da Silva R.H."/>
            <person name="de Melo A.L.T.M."/>
            <person name="Pandolfi V."/>
            <person name="Bustamante F.O."/>
            <person name="Brasileiro-Vidal A.C."/>
            <person name="Benko-Iseppon A.M."/>
        </authorList>
    </citation>
    <scope>NUCLEOTIDE SEQUENCE [LARGE SCALE GENOMIC DNA]</scope>
    <source>
        <tissue evidence="2">Leaves</tissue>
    </source>
</reference>
<feature type="region of interest" description="Disordered" evidence="1">
    <location>
        <begin position="100"/>
        <end position="133"/>
    </location>
</feature>
<name>A0ABU6WQA2_9FABA</name>
<dbReference type="Proteomes" id="UP001341840">
    <property type="component" value="Unassembled WGS sequence"/>
</dbReference>
<sequence>MFSGVDDMEEPEEHTSRRCRFWAVRLSPELEQRRETVVAVSRSQAERAGHIRVVTVSETTVDSPPRRRRASVVFRRFAEKEGEEKFIAESPREMRNVGVVAGTGVDSGGGDTAEGEKAGFESEGLMEGEPSREIESGGCCCVVFEFRVF</sequence>
<evidence type="ECO:0000256" key="1">
    <source>
        <dbReference type="SAM" id="MobiDB-lite"/>
    </source>
</evidence>
<accession>A0ABU6WQA2</accession>
<organism evidence="2 3">
    <name type="scientific">Stylosanthes scabra</name>
    <dbReference type="NCBI Taxonomy" id="79078"/>
    <lineage>
        <taxon>Eukaryota</taxon>
        <taxon>Viridiplantae</taxon>
        <taxon>Streptophyta</taxon>
        <taxon>Embryophyta</taxon>
        <taxon>Tracheophyta</taxon>
        <taxon>Spermatophyta</taxon>
        <taxon>Magnoliopsida</taxon>
        <taxon>eudicotyledons</taxon>
        <taxon>Gunneridae</taxon>
        <taxon>Pentapetalae</taxon>
        <taxon>rosids</taxon>
        <taxon>fabids</taxon>
        <taxon>Fabales</taxon>
        <taxon>Fabaceae</taxon>
        <taxon>Papilionoideae</taxon>
        <taxon>50 kb inversion clade</taxon>
        <taxon>dalbergioids sensu lato</taxon>
        <taxon>Dalbergieae</taxon>
        <taxon>Pterocarpus clade</taxon>
        <taxon>Stylosanthes</taxon>
    </lineage>
</organism>
<comment type="caution">
    <text evidence="2">The sequence shown here is derived from an EMBL/GenBank/DDBJ whole genome shotgun (WGS) entry which is preliminary data.</text>
</comment>
<protein>
    <submittedName>
        <fullName evidence="2">Uncharacterized protein</fullName>
    </submittedName>
</protein>